<organism evidence="2 3">
    <name type="scientific">Gossypium barbadense</name>
    <name type="common">Sea Island cotton</name>
    <name type="synonym">Hibiscus barbadensis</name>
    <dbReference type="NCBI Taxonomy" id="3634"/>
    <lineage>
        <taxon>Eukaryota</taxon>
        <taxon>Viridiplantae</taxon>
        <taxon>Streptophyta</taxon>
        <taxon>Embryophyta</taxon>
        <taxon>Tracheophyta</taxon>
        <taxon>Spermatophyta</taxon>
        <taxon>Magnoliopsida</taxon>
        <taxon>eudicotyledons</taxon>
        <taxon>Gunneridae</taxon>
        <taxon>Pentapetalae</taxon>
        <taxon>rosids</taxon>
        <taxon>malvids</taxon>
        <taxon>Malvales</taxon>
        <taxon>Malvaceae</taxon>
        <taxon>Malvoideae</taxon>
        <taxon>Gossypium</taxon>
    </lineage>
</organism>
<dbReference type="Proteomes" id="UP000239757">
    <property type="component" value="Unassembled WGS sequence"/>
</dbReference>
<sequence>MGEWDGLRNKEKTQNIDGGFSEDINGDTGVERINDDKVSREICDLGVDFMIDDIGLDIRGCHSRLWLCSNSKGGEF</sequence>
<feature type="region of interest" description="Disordered" evidence="1">
    <location>
        <begin position="1"/>
        <end position="29"/>
    </location>
</feature>
<proteinExistence type="predicted"/>
<dbReference type="AlphaFoldDB" id="A0A2P5WBP3"/>
<evidence type="ECO:0000313" key="2">
    <source>
        <dbReference type="EMBL" id="PPR88486.1"/>
    </source>
</evidence>
<gene>
    <name evidence="2" type="ORF">GOBAR_AA32201</name>
</gene>
<evidence type="ECO:0000256" key="1">
    <source>
        <dbReference type="SAM" id="MobiDB-lite"/>
    </source>
</evidence>
<reference evidence="2 3" key="1">
    <citation type="submission" date="2015-01" db="EMBL/GenBank/DDBJ databases">
        <title>Genome of allotetraploid Gossypium barbadense reveals genomic plasticity and fiber elongation in cotton evolution.</title>
        <authorList>
            <person name="Chen X."/>
            <person name="Liu X."/>
            <person name="Zhao B."/>
            <person name="Zheng H."/>
            <person name="Hu Y."/>
            <person name="Lu G."/>
            <person name="Yang C."/>
            <person name="Chen J."/>
            <person name="Shan C."/>
            <person name="Zhang L."/>
            <person name="Zhou Y."/>
            <person name="Wang L."/>
            <person name="Guo W."/>
            <person name="Bai Y."/>
            <person name="Ruan J."/>
            <person name="Shangguan X."/>
            <person name="Mao Y."/>
            <person name="Jiang J."/>
            <person name="Zhu Y."/>
            <person name="Lei J."/>
            <person name="Kang H."/>
            <person name="Chen S."/>
            <person name="He X."/>
            <person name="Wang R."/>
            <person name="Wang Y."/>
            <person name="Chen J."/>
            <person name="Wang L."/>
            <person name="Yu S."/>
            <person name="Wang B."/>
            <person name="Wei J."/>
            <person name="Song S."/>
            <person name="Lu X."/>
            <person name="Gao Z."/>
            <person name="Gu W."/>
            <person name="Deng X."/>
            <person name="Ma D."/>
            <person name="Wang S."/>
            <person name="Liang W."/>
            <person name="Fang L."/>
            <person name="Cai C."/>
            <person name="Zhu X."/>
            <person name="Zhou B."/>
            <person name="Zhang Y."/>
            <person name="Chen Z."/>
            <person name="Xu S."/>
            <person name="Zhu R."/>
            <person name="Wang S."/>
            <person name="Zhang T."/>
            <person name="Zhao G."/>
        </authorList>
    </citation>
    <scope>NUCLEOTIDE SEQUENCE [LARGE SCALE GENOMIC DNA]</scope>
    <source>
        <strain evidence="3">cv. Xinhai21</strain>
        <tissue evidence="2">Leaf</tissue>
    </source>
</reference>
<dbReference type="EMBL" id="KZ668263">
    <property type="protein sequence ID" value="PPR88486.1"/>
    <property type="molecule type" value="Genomic_DNA"/>
</dbReference>
<name>A0A2P5WBP3_GOSBA</name>
<evidence type="ECO:0000313" key="3">
    <source>
        <dbReference type="Proteomes" id="UP000239757"/>
    </source>
</evidence>
<feature type="compositionally biased region" description="Basic and acidic residues" evidence="1">
    <location>
        <begin position="1"/>
        <end position="14"/>
    </location>
</feature>
<accession>A0A2P5WBP3</accession>
<protein>
    <submittedName>
        <fullName evidence="2">Uncharacterized protein</fullName>
    </submittedName>
</protein>